<protein>
    <submittedName>
        <fullName evidence="1">Uncharacterized protein</fullName>
    </submittedName>
</protein>
<keyword evidence="2" id="KW-1185">Reference proteome</keyword>
<accession>A0ABY7BV69</accession>
<reference evidence="1" key="1">
    <citation type="submission" date="2022-12" db="EMBL/GenBank/DDBJ databases">
        <title>Jiella pelagia sp. nov., isolated from phosphonate enriched culture of Northwest Pacific surface seawater.</title>
        <authorList>
            <person name="Shin D.Y."/>
            <person name="Hwang C.Y."/>
        </authorList>
    </citation>
    <scope>NUCLEOTIDE SEQUENCE</scope>
    <source>
        <strain evidence="1">HL-NP1</strain>
    </source>
</reference>
<sequence length="59" mass="6626">MSSWRATLSVSERSEIDWLVLRPSERPTSASRPVVACFCMIVSSCWIFDTALRGADMSE</sequence>
<evidence type="ECO:0000313" key="2">
    <source>
        <dbReference type="Proteomes" id="UP001164020"/>
    </source>
</evidence>
<gene>
    <name evidence="1" type="ORF">OH818_18645</name>
</gene>
<evidence type="ECO:0000313" key="1">
    <source>
        <dbReference type="EMBL" id="WAP67518.1"/>
    </source>
</evidence>
<dbReference type="EMBL" id="CP114029">
    <property type="protein sequence ID" value="WAP67518.1"/>
    <property type="molecule type" value="Genomic_DNA"/>
</dbReference>
<proteinExistence type="predicted"/>
<organism evidence="1 2">
    <name type="scientific">Jiella pelagia</name>
    <dbReference type="NCBI Taxonomy" id="2986949"/>
    <lineage>
        <taxon>Bacteria</taxon>
        <taxon>Pseudomonadati</taxon>
        <taxon>Pseudomonadota</taxon>
        <taxon>Alphaproteobacteria</taxon>
        <taxon>Hyphomicrobiales</taxon>
        <taxon>Aurantimonadaceae</taxon>
        <taxon>Jiella</taxon>
    </lineage>
</organism>
<dbReference type="Proteomes" id="UP001164020">
    <property type="component" value="Chromosome"/>
</dbReference>
<name>A0ABY7BV69_9HYPH</name>
<dbReference type="RefSeq" id="WP_268879980.1">
    <property type="nucleotide sequence ID" value="NZ_CP114029.1"/>
</dbReference>